<reference evidence="3" key="2">
    <citation type="journal article" date="2023" name="Biology">
        <title>Prokaryotic Life Associated with Coal-Fire Gas Vents Revealed by Metagenomics.</title>
        <authorList>
            <person name="Kadnikov V.V."/>
            <person name="Mardanov A.V."/>
            <person name="Beletsky A.V."/>
            <person name="Karnachuk O.V."/>
            <person name="Ravin N.V."/>
        </authorList>
    </citation>
    <scope>NUCLEOTIDE SEQUENCE</scope>
    <source>
        <strain evidence="3">Bu02</strain>
    </source>
</reference>
<accession>A0AAT9LB11</accession>
<dbReference type="EMBL" id="CP062796">
    <property type="protein sequence ID" value="QUL98291.1"/>
    <property type="molecule type" value="Genomic_DNA"/>
</dbReference>
<sequence>MLRTNEDRLVMLSVAGEISAPGASPRVGYDGVTRVLPGTGGITYNVKVGDPAFGWAGDHVEPGVSTKNKEERPNAGYNTLSCIGNTAYVVSGDAKGARGTVTGKHGGIEHVLIHFDEETLEKLQIGDKVQVKAFGQGLELLDYPDVKCMNMDPRLLHKMGIVEKDGCLEVPVTAIIPPEFMGSGLGASSAETGDYDITSMEQERLKELGLDKILLGDIVAIKDASSYYGRSYRKGAVIIGVVVHSDSYVSGHGPGVTSLMTSLTGRIKPVKVERANIADYLGLR</sequence>
<feature type="domain" description="DUF4438" evidence="2">
    <location>
        <begin position="158"/>
        <end position="281"/>
    </location>
</feature>
<reference evidence="3" key="1">
    <citation type="submission" date="2020-10" db="EMBL/GenBank/DDBJ databases">
        <authorList>
            <person name="Kadnikov V."/>
            <person name="Beletsky A.V."/>
            <person name="Mardanov A.V."/>
            <person name="Karnachuk O.V."/>
            <person name="Ravin N.V."/>
        </authorList>
    </citation>
    <scope>NUCLEOTIDE SEQUENCE</scope>
    <source>
        <strain evidence="3">Bu02</strain>
    </source>
</reference>
<dbReference type="Pfam" id="PF14505">
    <property type="entry name" value="DUF4438"/>
    <property type="match status" value="1"/>
</dbReference>
<protein>
    <submittedName>
        <fullName evidence="3">DUF4438 domain-containing protein</fullName>
    </submittedName>
</protein>
<feature type="domain" description="DUF4438" evidence="1">
    <location>
        <begin position="26"/>
        <end position="157"/>
    </location>
</feature>
<dbReference type="AlphaFoldDB" id="A0AAT9LB11"/>
<gene>
    <name evidence="3" type="ORF">IMF26_09730</name>
</gene>
<dbReference type="Gene3D" id="2.40.10.170">
    <property type="match status" value="1"/>
</dbReference>
<dbReference type="KEGG" id="fcz:IMF26_09730"/>
<evidence type="ECO:0000259" key="1">
    <source>
        <dbReference type="Pfam" id="PF14505"/>
    </source>
</evidence>
<dbReference type="InterPro" id="IPR044909">
    <property type="entry name" value="TM_1086_sf"/>
</dbReference>
<organism evidence="3">
    <name type="scientific">Candidatus Fermentithermobacillus carboniphilus</name>
    <dbReference type="NCBI Taxonomy" id="3085328"/>
    <lineage>
        <taxon>Bacteria</taxon>
        <taxon>Bacillati</taxon>
        <taxon>Bacillota</taxon>
        <taxon>Candidatus Fermentithermobacillia</taxon>
        <taxon>Candidatus Fermentithermobacillales</taxon>
        <taxon>Candidatus Fermentithermobacillaceae</taxon>
        <taxon>Candidatus Fermentithermobacillus</taxon>
    </lineage>
</organism>
<evidence type="ECO:0000313" key="3">
    <source>
        <dbReference type="EMBL" id="QUL98291.1"/>
    </source>
</evidence>
<dbReference type="Pfam" id="PF20999">
    <property type="entry name" value="DUF4438_C"/>
    <property type="match status" value="1"/>
</dbReference>
<proteinExistence type="predicted"/>
<evidence type="ECO:0000259" key="2">
    <source>
        <dbReference type="Pfam" id="PF20999"/>
    </source>
</evidence>
<dbReference type="InterPro" id="IPR048399">
    <property type="entry name" value="DUF4438_C"/>
</dbReference>
<name>A0AAT9LB11_9FIRM</name>
<dbReference type="Gene3D" id="2.102.30.10">
    <property type="entry name" value="tm1086 (SG structure) domain"/>
    <property type="match status" value="1"/>
</dbReference>
<dbReference type="InterPro" id="IPR044910">
    <property type="entry name" value="TM_1086_SG_dom"/>
</dbReference>
<dbReference type="InterPro" id="IPR029433">
    <property type="entry name" value="DUF4438_N"/>
</dbReference>
<dbReference type="Gene3D" id="4.10.1180.10">
    <property type="entry name" value="tm1086 domain"/>
    <property type="match status" value="1"/>
</dbReference>